<dbReference type="PROSITE" id="PS50929">
    <property type="entry name" value="ABC_TM1F"/>
    <property type="match status" value="2"/>
</dbReference>
<dbReference type="InterPro" id="IPR003593">
    <property type="entry name" value="AAA+_ATPase"/>
</dbReference>
<evidence type="ECO:0000256" key="8">
    <source>
        <dbReference type="ARBA" id="ARBA00023136"/>
    </source>
</evidence>
<feature type="domain" description="ABC transmembrane type-1" evidence="11">
    <location>
        <begin position="675"/>
        <end position="971"/>
    </location>
</feature>
<feature type="transmembrane region" description="Helical" evidence="9">
    <location>
        <begin position="237"/>
        <end position="254"/>
    </location>
</feature>
<dbReference type="EMBL" id="JAVRBK010000003">
    <property type="protein sequence ID" value="KAK5646967.1"/>
    <property type="molecule type" value="Genomic_DNA"/>
</dbReference>
<dbReference type="AlphaFoldDB" id="A0AAN7ZKD7"/>
<protein>
    <recommendedName>
        <fullName evidence="14">Multidrug resistance-associated protein lethal(2)03659</fullName>
    </recommendedName>
</protein>
<feature type="transmembrane region" description="Helical" evidence="9">
    <location>
        <begin position="731"/>
        <end position="757"/>
    </location>
</feature>
<dbReference type="InterPro" id="IPR003439">
    <property type="entry name" value="ABC_transporter-like_ATP-bd"/>
</dbReference>
<evidence type="ECO:0000259" key="11">
    <source>
        <dbReference type="PROSITE" id="PS50929"/>
    </source>
</evidence>
<dbReference type="SUPFAM" id="SSF52540">
    <property type="entry name" value="P-loop containing nucleoside triphosphate hydrolases"/>
    <property type="match status" value="2"/>
</dbReference>
<dbReference type="PROSITE" id="PS00211">
    <property type="entry name" value="ABC_TRANSPORTER_1"/>
    <property type="match status" value="2"/>
</dbReference>
<evidence type="ECO:0000256" key="1">
    <source>
        <dbReference type="ARBA" id="ARBA00004141"/>
    </source>
</evidence>
<feature type="transmembrane region" description="Helical" evidence="9">
    <location>
        <begin position="836"/>
        <end position="855"/>
    </location>
</feature>
<dbReference type="PANTHER" id="PTHR24223:SF448">
    <property type="entry name" value="FI20146P1-RELATED"/>
    <property type="match status" value="1"/>
</dbReference>
<feature type="domain" description="ABC transmembrane type-1" evidence="11">
    <location>
        <begin position="95"/>
        <end position="376"/>
    </location>
</feature>
<dbReference type="InterPro" id="IPR036640">
    <property type="entry name" value="ABC1_TM_sf"/>
</dbReference>
<dbReference type="InterPro" id="IPR017871">
    <property type="entry name" value="ABC_transporter-like_CS"/>
</dbReference>
<organism evidence="12 13">
    <name type="scientific">Pyrocoelia pectoralis</name>
    <dbReference type="NCBI Taxonomy" id="417401"/>
    <lineage>
        <taxon>Eukaryota</taxon>
        <taxon>Metazoa</taxon>
        <taxon>Ecdysozoa</taxon>
        <taxon>Arthropoda</taxon>
        <taxon>Hexapoda</taxon>
        <taxon>Insecta</taxon>
        <taxon>Pterygota</taxon>
        <taxon>Neoptera</taxon>
        <taxon>Endopterygota</taxon>
        <taxon>Coleoptera</taxon>
        <taxon>Polyphaga</taxon>
        <taxon>Elateriformia</taxon>
        <taxon>Elateroidea</taxon>
        <taxon>Lampyridae</taxon>
        <taxon>Lampyrinae</taxon>
        <taxon>Pyrocoelia</taxon>
    </lineage>
</organism>
<gene>
    <name evidence="12" type="ORF">RI129_005431</name>
</gene>
<keyword evidence="13" id="KW-1185">Reference proteome</keyword>
<feature type="transmembrane region" description="Helical" evidence="9">
    <location>
        <begin position="318"/>
        <end position="341"/>
    </location>
</feature>
<accession>A0AAN7ZKD7</accession>
<keyword evidence="4" id="KW-0677">Repeat</keyword>
<dbReference type="Pfam" id="PF00664">
    <property type="entry name" value="ABC_membrane"/>
    <property type="match status" value="2"/>
</dbReference>
<evidence type="ECO:0008006" key="14">
    <source>
        <dbReference type="Google" id="ProtNLM"/>
    </source>
</evidence>
<dbReference type="SUPFAM" id="SSF90123">
    <property type="entry name" value="ABC transporter transmembrane region"/>
    <property type="match status" value="2"/>
</dbReference>
<keyword evidence="8 9" id="KW-0472">Membrane</keyword>
<feature type="transmembrane region" description="Helical" evidence="9">
    <location>
        <begin position="211"/>
        <end position="231"/>
    </location>
</feature>
<keyword evidence="2" id="KW-0813">Transport</keyword>
<dbReference type="FunFam" id="1.20.1560.10:FF:000026">
    <property type="entry name" value="Multidrug resistance-associated protein lethal(2)03659"/>
    <property type="match status" value="1"/>
</dbReference>
<dbReference type="FunFam" id="3.40.50.300:FF:000973">
    <property type="entry name" value="Multidrug resistance-associated protein 4"/>
    <property type="match status" value="1"/>
</dbReference>
<reference evidence="12 13" key="1">
    <citation type="journal article" date="2024" name="Insects">
        <title>An Improved Chromosome-Level Genome Assembly of the Firefly Pyrocoelia pectoralis.</title>
        <authorList>
            <person name="Fu X."/>
            <person name="Meyer-Rochow V.B."/>
            <person name="Ballantyne L."/>
            <person name="Zhu X."/>
        </authorList>
    </citation>
    <scope>NUCLEOTIDE SEQUENCE [LARGE SCALE GENOMIC DNA]</scope>
    <source>
        <strain evidence="12">XCY_ONT2</strain>
    </source>
</reference>
<dbReference type="CDD" id="cd03244">
    <property type="entry name" value="ABCC_MRP_domain2"/>
    <property type="match status" value="1"/>
</dbReference>
<evidence type="ECO:0000256" key="4">
    <source>
        <dbReference type="ARBA" id="ARBA00022737"/>
    </source>
</evidence>
<feature type="transmembrane region" description="Helical" evidence="9">
    <location>
        <begin position="134"/>
        <end position="152"/>
    </location>
</feature>
<evidence type="ECO:0000256" key="5">
    <source>
        <dbReference type="ARBA" id="ARBA00022741"/>
    </source>
</evidence>
<feature type="domain" description="ABC transporter" evidence="10">
    <location>
        <begin position="408"/>
        <end position="628"/>
    </location>
</feature>
<dbReference type="InterPro" id="IPR011527">
    <property type="entry name" value="ABC1_TM_dom"/>
</dbReference>
<sequence length="1246" mass="139796">MNTSTNKKRISNPRQRANLLSAITFFYTIPTFIEGYRKGFDENSIYDTVADYRSDILGNEVEILFNKEVKRANEAKRDPSLRRVLFQAFGPKLLFWGLWLAVSQCIIRPAQALLVGRIVSFYTLNNGSAAELGILPFAYGLILITVVNVALFHPSMANAHLLGLKAKIACSSLIYRKTLKLNHAALSQTSVGQIINLLSNDVVILTRSALLLNYLWVAPLQCIIVTCIMYREVGVSAIIGVLLLILFIPGYYFLGKGASKFRSKTASRTDERVRFMNEIISGIQTVKMYAWEKGIEKLLISLRKLEMKYIKLTCYTKSIYFTFNILVIPIVLYATIVTYVLHNDISAAMVFTLTVFYNTLQLTMAWTFPQGLGLMAETLISIDRVNKFLINTEVPIGNWKNFEDPFAIRVTDGTAKWNTEVILKDITLTIKRGHLVAVVGQVGSGKSSLINVMLKELPLISGEVLMNGKVSYTSQDPWLFNGSIRDNILFGEKMDLVRYNEVVRRCALQNDFDFFPFSDGTIVGGRGMSVSGGQKARISLARAIYRDADIYLLDEPFSAVDAGVGKQIYQECIKSFLKGKTVILVTHQRQYLNDVDEIIVLDDGVIQPQERWEKGDCLKHSVDDYDELPSARCELMKGNTQKVEEVVKEQMSAGSVSVNVYAAYMALGGSIPFVVFTIFLLLFTEVLLSINSYFLSYWVNNHAAEGNIQLNAQGNFSNPTIIKGYSKEMNIYIYSSITFACIVIASLRSYIFFSLCLGSTKNLHNNMLNSVLRASMRFFNTNSQGRIINRFSQDTEVADTQLSTIIISTTQVFLGLLSSVLLVTFVNYWFLIPTVVIGVILFLIKALCLITIRNFKRLEGVTRSPVFEHLSSSLQGLSTIRAFQAEKSLKREFDSHLDLNCSCYHLFVSTSQALGLYLDYMSCIYIAVVTLTIAIFDKEIPGGNVGLAITQCLNLTMYLQWAMRQSAQLENDMTSVERILEFNSIEHEDNSNGEVPTAWPQNGEIIFQNVHLRYTPESQPILKNLNFKIKSKEKIGIIGRTGAGKTSIVNCLFRLSYSSGKVLIDGIDINNVNLQKLRSKISIIPQNPVLFSGTLRNNLDPLEEFVDGELWGVLNEVELRDFFASHPSGLDFAISQGGSNVSVGQRQLICLARAILRNNKILVLDEATASIDPETDALIQKTIRKRFENCTVICIAHRLDTVVDCDRIMVMSSGKVVEFDSPEVLLRNVDGYFYHMVQQVENSSTT</sequence>
<dbReference type="FunFam" id="1.20.1560.10:FF:000014">
    <property type="entry name" value="Multidrug resistance-associated protein member 4"/>
    <property type="match status" value="1"/>
</dbReference>
<dbReference type="PROSITE" id="PS50893">
    <property type="entry name" value="ABC_TRANSPORTER_2"/>
    <property type="match status" value="2"/>
</dbReference>
<comment type="caution">
    <text evidence="12">The sequence shown here is derived from an EMBL/GenBank/DDBJ whole genome shotgun (WGS) entry which is preliminary data.</text>
</comment>
<feature type="transmembrane region" description="Helical" evidence="9">
    <location>
        <begin position="658"/>
        <end position="683"/>
    </location>
</feature>
<evidence type="ECO:0000256" key="3">
    <source>
        <dbReference type="ARBA" id="ARBA00022692"/>
    </source>
</evidence>
<dbReference type="Pfam" id="PF00005">
    <property type="entry name" value="ABC_tran"/>
    <property type="match status" value="2"/>
</dbReference>
<keyword evidence="7 9" id="KW-1133">Transmembrane helix</keyword>
<feature type="transmembrane region" description="Helical" evidence="9">
    <location>
        <begin position="347"/>
        <end position="368"/>
    </location>
</feature>
<evidence type="ECO:0000256" key="6">
    <source>
        <dbReference type="ARBA" id="ARBA00022840"/>
    </source>
</evidence>
<evidence type="ECO:0000256" key="9">
    <source>
        <dbReference type="SAM" id="Phobius"/>
    </source>
</evidence>
<proteinExistence type="predicted"/>
<dbReference type="FunFam" id="3.40.50.300:FF:000163">
    <property type="entry name" value="Multidrug resistance-associated protein member 4"/>
    <property type="match status" value="1"/>
</dbReference>
<keyword evidence="3 9" id="KW-0812">Transmembrane</keyword>
<evidence type="ECO:0000313" key="12">
    <source>
        <dbReference type="EMBL" id="KAK5646967.1"/>
    </source>
</evidence>
<dbReference type="GO" id="GO:0016020">
    <property type="term" value="C:membrane"/>
    <property type="evidence" value="ECO:0007669"/>
    <property type="project" value="UniProtKB-SubCell"/>
</dbReference>
<dbReference type="InterPro" id="IPR027417">
    <property type="entry name" value="P-loop_NTPase"/>
</dbReference>
<dbReference type="Gene3D" id="3.40.50.300">
    <property type="entry name" value="P-loop containing nucleotide triphosphate hydrolases"/>
    <property type="match status" value="2"/>
</dbReference>
<evidence type="ECO:0000256" key="2">
    <source>
        <dbReference type="ARBA" id="ARBA00022448"/>
    </source>
</evidence>
<dbReference type="CDD" id="cd03250">
    <property type="entry name" value="ABCC_MRP_domain1"/>
    <property type="match status" value="1"/>
</dbReference>
<feature type="transmembrane region" description="Helical" evidence="9">
    <location>
        <begin position="914"/>
        <end position="936"/>
    </location>
</feature>
<dbReference type="GO" id="GO:0005524">
    <property type="term" value="F:ATP binding"/>
    <property type="evidence" value="ECO:0007669"/>
    <property type="project" value="UniProtKB-KW"/>
</dbReference>
<dbReference type="Gene3D" id="1.20.1560.10">
    <property type="entry name" value="ABC transporter type 1, transmembrane domain"/>
    <property type="match status" value="2"/>
</dbReference>
<comment type="subcellular location">
    <subcellularLocation>
        <location evidence="1">Membrane</location>
        <topology evidence="1">Multi-pass membrane protein</topology>
    </subcellularLocation>
</comment>
<feature type="domain" description="ABC transporter" evidence="10">
    <location>
        <begin position="1005"/>
        <end position="1238"/>
    </location>
</feature>
<evidence type="ECO:0000256" key="7">
    <source>
        <dbReference type="ARBA" id="ARBA00022989"/>
    </source>
</evidence>
<dbReference type="GO" id="GO:0016887">
    <property type="term" value="F:ATP hydrolysis activity"/>
    <property type="evidence" value="ECO:0007669"/>
    <property type="project" value="InterPro"/>
</dbReference>
<keyword evidence="5" id="KW-0547">Nucleotide-binding</keyword>
<evidence type="ECO:0000259" key="10">
    <source>
        <dbReference type="PROSITE" id="PS50893"/>
    </source>
</evidence>
<evidence type="ECO:0000313" key="13">
    <source>
        <dbReference type="Proteomes" id="UP001329430"/>
    </source>
</evidence>
<dbReference type="PANTHER" id="PTHR24223">
    <property type="entry name" value="ATP-BINDING CASSETTE SUB-FAMILY C"/>
    <property type="match status" value="1"/>
</dbReference>
<dbReference type="GO" id="GO:0140359">
    <property type="term" value="F:ABC-type transporter activity"/>
    <property type="evidence" value="ECO:0007669"/>
    <property type="project" value="InterPro"/>
</dbReference>
<dbReference type="InterPro" id="IPR050173">
    <property type="entry name" value="ABC_transporter_C-like"/>
</dbReference>
<dbReference type="Proteomes" id="UP001329430">
    <property type="component" value="Chromosome 3"/>
</dbReference>
<keyword evidence="6" id="KW-0067">ATP-binding</keyword>
<feature type="transmembrane region" description="Helical" evidence="9">
    <location>
        <begin position="93"/>
        <end position="114"/>
    </location>
</feature>
<name>A0AAN7ZKD7_9COLE</name>
<feature type="transmembrane region" description="Helical" evidence="9">
    <location>
        <begin position="812"/>
        <end position="830"/>
    </location>
</feature>
<dbReference type="SMART" id="SM00382">
    <property type="entry name" value="AAA"/>
    <property type="match status" value="2"/>
</dbReference>